<comment type="caution">
    <text evidence="1">The sequence shown here is derived from an EMBL/GenBank/DDBJ whole genome shotgun (WGS) entry which is preliminary data.</text>
</comment>
<protein>
    <submittedName>
        <fullName evidence="1">Uncharacterized protein</fullName>
    </submittedName>
</protein>
<dbReference type="EMBL" id="AAWS01000009">
    <property type="protein sequence ID" value="EAY29918.1"/>
    <property type="molecule type" value="Genomic_DNA"/>
</dbReference>
<dbReference type="InterPro" id="IPR024401">
    <property type="entry name" value="WYL_prot"/>
</dbReference>
<keyword evidence="2" id="KW-1185">Reference proteome</keyword>
<sequence length="209" mass="24660">MFVVLWFIIKVKQTTKTLTTMTTTIEINATNSLTKEELKQDLRKGIVQVAYTKLDGTLNVRKATLNFSLIPAKDHPNGAEYNPPKDQGWVNYYDLDKGEWRKLHIDRLKELNVLFELNPVNEEFEYHTLRFKKLSYEVVKQQATAHFNQHKILTTLHLKKALREAGYWATQEKVSELMQELATLEADWNFSLQEGEIFRLYYQEEELEF</sequence>
<organism evidence="1 2">
    <name type="scientific">Microscilla marina ATCC 23134</name>
    <dbReference type="NCBI Taxonomy" id="313606"/>
    <lineage>
        <taxon>Bacteria</taxon>
        <taxon>Pseudomonadati</taxon>
        <taxon>Bacteroidota</taxon>
        <taxon>Cytophagia</taxon>
        <taxon>Cytophagales</taxon>
        <taxon>Microscillaceae</taxon>
        <taxon>Microscilla</taxon>
    </lineage>
</organism>
<evidence type="ECO:0000313" key="2">
    <source>
        <dbReference type="Proteomes" id="UP000004095"/>
    </source>
</evidence>
<dbReference type="AlphaFoldDB" id="A1ZIQ0"/>
<proteinExistence type="predicted"/>
<gene>
    <name evidence="1" type="ORF">M23134_05791</name>
</gene>
<reference evidence="1 2" key="1">
    <citation type="submission" date="2007-01" db="EMBL/GenBank/DDBJ databases">
        <authorList>
            <person name="Haygood M."/>
            <person name="Podell S."/>
            <person name="Anderson C."/>
            <person name="Hopkinson B."/>
            <person name="Roe K."/>
            <person name="Barbeau K."/>
            <person name="Gaasterland T."/>
            <person name="Ferriera S."/>
            <person name="Johnson J."/>
            <person name="Kravitz S."/>
            <person name="Beeson K."/>
            <person name="Sutton G."/>
            <person name="Rogers Y.-H."/>
            <person name="Friedman R."/>
            <person name="Frazier M."/>
            <person name="Venter J.C."/>
        </authorList>
    </citation>
    <scope>NUCLEOTIDE SEQUENCE [LARGE SCALE GENOMIC DNA]</scope>
    <source>
        <strain evidence="1 2">ATCC 23134</strain>
    </source>
</reference>
<name>A1ZIQ0_MICM2</name>
<accession>A1ZIQ0</accession>
<dbReference type="Proteomes" id="UP000004095">
    <property type="component" value="Unassembled WGS sequence"/>
</dbReference>
<dbReference type="Pfam" id="PF10902">
    <property type="entry name" value="WYL_2"/>
    <property type="match status" value="1"/>
</dbReference>
<evidence type="ECO:0000313" key="1">
    <source>
        <dbReference type="EMBL" id="EAY29918.1"/>
    </source>
</evidence>